<dbReference type="AlphaFoldDB" id="A0A8K0KIZ4"/>
<comment type="caution">
    <text evidence="1">The sequence shown here is derived from an EMBL/GenBank/DDBJ whole genome shotgun (WGS) entry which is preliminary data.</text>
</comment>
<reference evidence="1" key="1">
    <citation type="submission" date="2013-04" db="EMBL/GenBank/DDBJ databases">
        <authorList>
            <person name="Qu J."/>
            <person name="Murali S.C."/>
            <person name="Bandaranaike D."/>
            <person name="Bellair M."/>
            <person name="Blankenburg K."/>
            <person name="Chao H."/>
            <person name="Dinh H."/>
            <person name="Doddapaneni H."/>
            <person name="Downs B."/>
            <person name="Dugan-Rocha S."/>
            <person name="Elkadiri S."/>
            <person name="Gnanaolivu R.D."/>
            <person name="Hernandez B."/>
            <person name="Javaid M."/>
            <person name="Jayaseelan J.C."/>
            <person name="Lee S."/>
            <person name="Li M."/>
            <person name="Ming W."/>
            <person name="Munidasa M."/>
            <person name="Muniz J."/>
            <person name="Nguyen L."/>
            <person name="Ongeri F."/>
            <person name="Osuji N."/>
            <person name="Pu L.-L."/>
            <person name="Puazo M."/>
            <person name="Qu C."/>
            <person name="Quiroz J."/>
            <person name="Raj R."/>
            <person name="Weissenberger G."/>
            <person name="Xin Y."/>
            <person name="Zou X."/>
            <person name="Han Y."/>
            <person name="Richards S."/>
            <person name="Worley K."/>
            <person name="Muzny D."/>
            <person name="Gibbs R."/>
        </authorList>
    </citation>
    <scope>NUCLEOTIDE SEQUENCE</scope>
    <source>
        <strain evidence="1">Sampled in the wild</strain>
    </source>
</reference>
<accession>A0A8K0KIZ4</accession>
<reference evidence="1" key="2">
    <citation type="submission" date="2017-10" db="EMBL/GenBank/DDBJ databases">
        <title>Ladona fulva Genome sequencing and assembly.</title>
        <authorList>
            <person name="Murali S."/>
            <person name="Richards S."/>
            <person name="Bandaranaike D."/>
            <person name="Bellair M."/>
            <person name="Blankenburg K."/>
            <person name="Chao H."/>
            <person name="Dinh H."/>
            <person name="Doddapaneni H."/>
            <person name="Dugan-Rocha S."/>
            <person name="Elkadiri S."/>
            <person name="Gnanaolivu R."/>
            <person name="Hernandez B."/>
            <person name="Skinner E."/>
            <person name="Javaid M."/>
            <person name="Lee S."/>
            <person name="Li M."/>
            <person name="Ming W."/>
            <person name="Munidasa M."/>
            <person name="Muniz J."/>
            <person name="Nguyen L."/>
            <person name="Hughes D."/>
            <person name="Osuji N."/>
            <person name="Pu L.-L."/>
            <person name="Puazo M."/>
            <person name="Qu C."/>
            <person name="Quiroz J."/>
            <person name="Raj R."/>
            <person name="Weissenberger G."/>
            <person name="Xin Y."/>
            <person name="Zou X."/>
            <person name="Han Y."/>
            <person name="Worley K."/>
            <person name="Muzny D."/>
            <person name="Gibbs R."/>
        </authorList>
    </citation>
    <scope>NUCLEOTIDE SEQUENCE</scope>
    <source>
        <strain evidence="1">Sampled in the wild</strain>
    </source>
</reference>
<sequence>MSETLRLLDITSLKSRGGGVLIAVDRNLISHALEPVHSNIEHIFVRIKTTSAIVENQLMLDLINFFDLKQVNNVLNVNDRILDLILTNTPDVMPKTKNFKDVRSLKTLYRSLVRPLLEFSSTVWSPYYSVYIKAIEKIQHRFLRRAKESSKDLVKKIKSRSRMACTVNTLKVVPKRILEHELDVDVLAFADDLKIDGSMLDKNSSLCSNIKIKDLCYANFYSKFCVPMRTRVLQLEDGHYIPNRHKEYFSVHYSRQKL</sequence>
<dbReference type="EMBL" id="KZ308942">
    <property type="protein sequence ID" value="KAG8235720.1"/>
    <property type="molecule type" value="Genomic_DNA"/>
</dbReference>
<proteinExistence type="predicted"/>
<evidence type="ECO:0000313" key="2">
    <source>
        <dbReference type="Proteomes" id="UP000792457"/>
    </source>
</evidence>
<dbReference type="OrthoDB" id="8064698at2759"/>
<dbReference type="Proteomes" id="UP000792457">
    <property type="component" value="Unassembled WGS sequence"/>
</dbReference>
<gene>
    <name evidence="1" type="ORF">J437_LFUL016355</name>
</gene>
<name>A0A8K0KIZ4_LADFU</name>
<organism evidence="1 2">
    <name type="scientific">Ladona fulva</name>
    <name type="common">Scarce chaser dragonfly</name>
    <name type="synonym">Libellula fulva</name>
    <dbReference type="NCBI Taxonomy" id="123851"/>
    <lineage>
        <taxon>Eukaryota</taxon>
        <taxon>Metazoa</taxon>
        <taxon>Ecdysozoa</taxon>
        <taxon>Arthropoda</taxon>
        <taxon>Hexapoda</taxon>
        <taxon>Insecta</taxon>
        <taxon>Pterygota</taxon>
        <taxon>Palaeoptera</taxon>
        <taxon>Odonata</taxon>
        <taxon>Epiprocta</taxon>
        <taxon>Anisoptera</taxon>
        <taxon>Libelluloidea</taxon>
        <taxon>Libellulidae</taxon>
        <taxon>Ladona</taxon>
    </lineage>
</organism>
<protein>
    <submittedName>
        <fullName evidence="1">Uncharacterized protein</fullName>
    </submittedName>
</protein>
<evidence type="ECO:0000313" key="1">
    <source>
        <dbReference type="EMBL" id="KAG8235720.1"/>
    </source>
</evidence>
<keyword evidence="2" id="KW-1185">Reference proteome</keyword>